<evidence type="ECO:0000313" key="6">
    <source>
        <dbReference type="EMBL" id="GBM90395.1"/>
    </source>
</evidence>
<name>A0A4Y2JKK9_ARAVE</name>
<evidence type="ECO:0000256" key="2">
    <source>
        <dbReference type="ARBA" id="ARBA00022525"/>
    </source>
</evidence>
<keyword evidence="3" id="KW-1015">Disulfide bond</keyword>
<dbReference type="Pfam" id="PF06607">
    <property type="entry name" value="Prokineticin"/>
    <property type="match status" value="1"/>
</dbReference>
<reference evidence="6 7" key="1">
    <citation type="journal article" date="2019" name="Sci. Rep.">
        <title>Orb-weaving spider Araneus ventricosus genome elucidates the spidroin gene catalogue.</title>
        <authorList>
            <person name="Kono N."/>
            <person name="Nakamura H."/>
            <person name="Ohtoshi R."/>
            <person name="Moran D.A.P."/>
            <person name="Shinohara A."/>
            <person name="Yoshida Y."/>
            <person name="Fujiwara M."/>
            <person name="Mori M."/>
            <person name="Tomita M."/>
            <person name="Arakawa K."/>
        </authorList>
    </citation>
    <scope>NUCLEOTIDE SEQUENCE [LARGE SCALE GENOMIC DNA]</scope>
</reference>
<accession>A0A4Y2JKK9</accession>
<sequence length="83" mass="8778">MRSVLLVFLLACVVVASVTADCGTFESCGDGACCAGPGYHRTCRPLSADGMPCEPPHNGDQYQTACPCQEGLVCSPIRRCQRP</sequence>
<feature type="chain" id="PRO_5021341221" description="Prokineticin domain-containing protein" evidence="4">
    <location>
        <begin position="21"/>
        <end position="83"/>
    </location>
</feature>
<evidence type="ECO:0000256" key="3">
    <source>
        <dbReference type="ARBA" id="ARBA00023157"/>
    </source>
</evidence>
<comment type="subcellular location">
    <subcellularLocation>
        <location evidence="1">Secreted</location>
    </subcellularLocation>
</comment>
<dbReference type="Gene3D" id="2.10.80.10">
    <property type="entry name" value="Lipase, subunit A"/>
    <property type="match status" value="1"/>
</dbReference>
<evidence type="ECO:0000313" key="7">
    <source>
        <dbReference type="Proteomes" id="UP000499080"/>
    </source>
</evidence>
<comment type="caution">
    <text evidence="6">The sequence shown here is derived from an EMBL/GenBank/DDBJ whole genome shotgun (WGS) entry which is preliminary data.</text>
</comment>
<feature type="signal peptide" evidence="4">
    <location>
        <begin position="1"/>
        <end position="20"/>
    </location>
</feature>
<evidence type="ECO:0000256" key="4">
    <source>
        <dbReference type="SAM" id="SignalP"/>
    </source>
</evidence>
<protein>
    <recommendedName>
        <fullName evidence="5">Prokineticin domain-containing protein</fullName>
    </recommendedName>
</protein>
<feature type="domain" description="Prokineticin" evidence="5">
    <location>
        <begin position="4"/>
        <end position="76"/>
    </location>
</feature>
<dbReference type="EMBL" id="BGPR01003617">
    <property type="protein sequence ID" value="GBM90395.1"/>
    <property type="molecule type" value="Genomic_DNA"/>
</dbReference>
<keyword evidence="4" id="KW-0732">Signal</keyword>
<dbReference type="GO" id="GO:0005576">
    <property type="term" value="C:extracellular region"/>
    <property type="evidence" value="ECO:0007669"/>
    <property type="project" value="UniProtKB-SubCell"/>
</dbReference>
<organism evidence="6 7">
    <name type="scientific">Araneus ventricosus</name>
    <name type="common">Orbweaver spider</name>
    <name type="synonym">Epeira ventricosa</name>
    <dbReference type="NCBI Taxonomy" id="182803"/>
    <lineage>
        <taxon>Eukaryota</taxon>
        <taxon>Metazoa</taxon>
        <taxon>Ecdysozoa</taxon>
        <taxon>Arthropoda</taxon>
        <taxon>Chelicerata</taxon>
        <taxon>Arachnida</taxon>
        <taxon>Araneae</taxon>
        <taxon>Araneomorphae</taxon>
        <taxon>Entelegynae</taxon>
        <taxon>Araneoidea</taxon>
        <taxon>Araneidae</taxon>
        <taxon>Araneus</taxon>
    </lineage>
</organism>
<evidence type="ECO:0000259" key="5">
    <source>
        <dbReference type="Pfam" id="PF06607"/>
    </source>
</evidence>
<keyword evidence="7" id="KW-1185">Reference proteome</keyword>
<dbReference type="Proteomes" id="UP000499080">
    <property type="component" value="Unassembled WGS sequence"/>
</dbReference>
<dbReference type="InterPro" id="IPR023569">
    <property type="entry name" value="Prokineticin_domain"/>
</dbReference>
<proteinExistence type="predicted"/>
<dbReference type="OrthoDB" id="6414042at2759"/>
<dbReference type="AlphaFoldDB" id="A0A4Y2JKK9"/>
<evidence type="ECO:0000256" key="1">
    <source>
        <dbReference type="ARBA" id="ARBA00004613"/>
    </source>
</evidence>
<keyword evidence="2" id="KW-0964">Secreted</keyword>
<gene>
    <name evidence="6" type="ORF">AVEN_71605_1</name>
</gene>